<dbReference type="Proteomes" id="UP001516400">
    <property type="component" value="Unassembled WGS sequence"/>
</dbReference>
<keyword evidence="3" id="KW-1185">Reference proteome</keyword>
<feature type="chain" id="PRO_5044878066" evidence="1">
    <location>
        <begin position="19"/>
        <end position="112"/>
    </location>
</feature>
<organism evidence="2 3">
    <name type="scientific">Cryptolaemus montrouzieri</name>
    <dbReference type="NCBI Taxonomy" id="559131"/>
    <lineage>
        <taxon>Eukaryota</taxon>
        <taxon>Metazoa</taxon>
        <taxon>Ecdysozoa</taxon>
        <taxon>Arthropoda</taxon>
        <taxon>Hexapoda</taxon>
        <taxon>Insecta</taxon>
        <taxon>Pterygota</taxon>
        <taxon>Neoptera</taxon>
        <taxon>Endopterygota</taxon>
        <taxon>Coleoptera</taxon>
        <taxon>Polyphaga</taxon>
        <taxon>Cucujiformia</taxon>
        <taxon>Coccinelloidea</taxon>
        <taxon>Coccinellidae</taxon>
        <taxon>Scymninae</taxon>
        <taxon>Scymnini</taxon>
        <taxon>Cryptolaemus</taxon>
    </lineage>
</organism>
<reference evidence="2 3" key="1">
    <citation type="journal article" date="2021" name="BMC Biol.">
        <title>Horizontally acquired antibacterial genes associated with adaptive radiation of ladybird beetles.</title>
        <authorList>
            <person name="Li H.S."/>
            <person name="Tang X.F."/>
            <person name="Huang Y.H."/>
            <person name="Xu Z.Y."/>
            <person name="Chen M.L."/>
            <person name="Du X.Y."/>
            <person name="Qiu B.Y."/>
            <person name="Chen P.T."/>
            <person name="Zhang W."/>
            <person name="Slipinski A."/>
            <person name="Escalona H.E."/>
            <person name="Waterhouse R.M."/>
            <person name="Zwick A."/>
            <person name="Pang H."/>
        </authorList>
    </citation>
    <scope>NUCLEOTIDE SEQUENCE [LARGE SCALE GENOMIC DNA]</scope>
    <source>
        <strain evidence="2">SYSU2018</strain>
    </source>
</reference>
<feature type="signal peptide" evidence="1">
    <location>
        <begin position="1"/>
        <end position="18"/>
    </location>
</feature>
<comment type="caution">
    <text evidence="2">The sequence shown here is derived from an EMBL/GenBank/DDBJ whole genome shotgun (WGS) entry which is preliminary data.</text>
</comment>
<dbReference type="EMBL" id="JABFTP020000185">
    <property type="protein sequence ID" value="KAL3287490.1"/>
    <property type="molecule type" value="Genomic_DNA"/>
</dbReference>
<evidence type="ECO:0000313" key="3">
    <source>
        <dbReference type="Proteomes" id="UP001516400"/>
    </source>
</evidence>
<keyword evidence="1" id="KW-0732">Signal</keyword>
<gene>
    <name evidence="2" type="ORF">HHI36_001960</name>
</gene>
<proteinExistence type="predicted"/>
<evidence type="ECO:0000256" key="1">
    <source>
        <dbReference type="SAM" id="SignalP"/>
    </source>
</evidence>
<protein>
    <submittedName>
        <fullName evidence="2">Uncharacterized protein</fullName>
    </submittedName>
</protein>
<name>A0ABD2P9C4_9CUCU</name>
<accession>A0ABD2P9C4</accession>
<evidence type="ECO:0000313" key="2">
    <source>
        <dbReference type="EMBL" id="KAL3287490.1"/>
    </source>
</evidence>
<dbReference type="AlphaFoldDB" id="A0ABD2P9C4"/>
<sequence>MNSIVAVVFFAVVAAASAGLIAPSGIIASTYTAPAYTAYAAPLAAAYAAPLATPLAYSAPLATGYLGRVASEDTVVAGPSGTIATSKSIGAPAIAAGYAALPAAYPYGGLYL</sequence>